<keyword evidence="4" id="KW-1185">Reference proteome</keyword>
<accession>A0A9P1MY85</accession>
<evidence type="ECO:0000256" key="1">
    <source>
        <dbReference type="PROSITE-ProRule" id="PRU01005"/>
    </source>
</evidence>
<sequence length="83" mass="9983">MIYLQNVRKSNICVWQKVYRFIMVKNCAKTCDACDEFARLPRRARCRDAFKSCSSWSRNGFCHQTYYTIDERKNFCRKSCKTC</sequence>
<evidence type="ECO:0000313" key="4">
    <source>
        <dbReference type="Proteomes" id="UP001152747"/>
    </source>
</evidence>
<organism evidence="3 4">
    <name type="scientific">Caenorhabditis angaria</name>
    <dbReference type="NCBI Taxonomy" id="860376"/>
    <lineage>
        <taxon>Eukaryota</taxon>
        <taxon>Metazoa</taxon>
        <taxon>Ecdysozoa</taxon>
        <taxon>Nematoda</taxon>
        <taxon>Chromadorea</taxon>
        <taxon>Rhabditida</taxon>
        <taxon>Rhabditina</taxon>
        <taxon>Rhabditomorpha</taxon>
        <taxon>Rhabditoidea</taxon>
        <taxon>Rhabditidae</taxon>
        <taxon>Peloderinae</taxon>
        <taxon>Caenorhabditis</taxon>
    </lineage>
</organism>
<dbReference type="InterPro" id="IPR003582">
    <property type="entry name" value="ShKT_dom"/>
</dbReference>
<dbReference type="AlphaFoldDB" id="A0A9P1MY85"/>
<dbReference type="PANTHER" id="PTHR21724">
    <property type="entry name" value="SHKT DOMAIN-CONTAINING PROTEIN"/>
    <property type="match status" value="1"/>
</dbReference>
<name>A0A9P1MY85_9PELO</name>
<evidence type="ECO:0000259" key="2">
    <source>
        <dbReference type="PROSITE" id="PS51670"/>
    </source>
</evidence>
<protein>
    <recommendedName>
        <fullName evidence="2">ShKT domain-containing protein</fullName>
    </recommendedName>
</protein>
<dbReference type="Gene3D" id="1.10.10.1940">
    <property type="match status" value="1"/>
</dbReference>
<dbReference type="PANTHER" id="PTHR21724:SF92">
    <property type="entry name" value="SHKT DOMAIN-CONTAINING PROTEIN"/>
    <property type="match status" value="1"/>
</dbReference>
<dbReference type="PROSITE" id="PS51670">
    <property type="entry name" value="SHKT"/>
    <property type="match status" value="1"/>
</dbReference>
<reference evidence="3" key="1">
    <citation type="submission" date="2022-11" db="EMBL/GenBank/DDBJ databases">
        <authorList>
            <person name="Kikuchi T."/>
        </authorList>
    </citation>
    <scope>NUCLEOTIDE SEQUENCE</scope>
    <source>
        <strain evidence="3">PS1010</strain>
    </source>
</reference>
<proteinExistence type="predicted"/>
<comment type="caution">
    <text evidence="1">Lacks conserved residue(s) required for the propagation of feature annotation.</text>
</comment>
<dbReference type="Proteomes" id="UP001152747">
    <property type="component" value="Unassembled WGS sequence"/>
</dbReference>
<comment type="caution">
    <text evidence="3">The sequence shown here is derived from an EMBL/GenBank/DDBJ whole genome shotgun (WGS) entry which is preliminary data.</text>
</comment>
<dbReference type="OrthoDB" id="5872986at2759"/>
<dbReference type="EMBL" id="CANHGI010000002">
    <property type="protein sequence ID" value="CAI5443243.1"/>
    <property type="molecule type" value="Genomic_DNA"/>
</dbReference>
<evidence type="ECO:0000313" key="3">
    <source>
        <dbReference type="EMBL" id="CAI5443243.1"/>
    </source>
</evidence>
<feature type="domain" description="ShKT" evidence="2">
    <location>
        <begin position="46"/>
        <end position="83"/>
    </location>
</feature>
<dbReference type="Pfam" id="PF01549">
    <property type="entry name" value="ShK"/>
    <property type="match status" value="2"/>
</dbReference>
<gene>
    <name evidence="3" type="ORF">CAMP_LOCUS5880</name>
</gene>